<gene>
    <name evidence="2" type="ORF">GCM10009740_31560</name>
</gene>
<evidence type="ECO:0000313" key="3">
    <source>
        <dbReference type="Proteomes" id="UP001501285"/>
    </source>
</evidence>
<organism evidence="2 3">
    <name type="scientific">Terrabacter terrae</name>
    <dbReference type="NCBI Taxonomy" id="318434"/>
    <lineage>
        <taxon>Bacteria</taxon>
        <taxon>Bacillati</taxon>
        <taxon>Actinomycetota</taxon>
        <taxon>Actinomycetes</taxon>
        <taxon>Micrococcales</taxon>
        <taxon>Intrasporangiaceae</taxon>
        <taxon>Terrabacter</taxon>
    </lineage>
</organism>
<dbReference type="RefSeq" id="WP_343993054.1">
    <property type="nucleotide sequence ID" value="NZ_BAAANB010000021.1"/>
</dbReference>
<evidence type="ECO:0000313" key="2">
    <source>
        <dbReference type="EMBL" id="GAA2037434.1"/>
    </source>
</evidence>
<feature type="region of interest" description="Disordered" evidence="1">
    <location>
        <begin position="33"/>
        <end position="53"/>
    </location>
</feature>
<dbReference type="Proteomes" id="UP001501285">
    <property type="component" value="Unassembled WGS sequence"/>
</dbReference>
<name>A0ABP5FZX2_9MICO</name>
<comment type="caution">
    <text evidence="2">The sequence shown here is derived from an EMBL/GenBank/DDBJ whole genome shotgun (WGS) entry which is preliminary data.</text>
</comment>
<keyword evidence="3" id="KW-1185">Reference proteome</keyword>
<evidence type="ECO:0000256" key="1">
    <source>
        <dbReference type="SAM" id="MobiDB-lite"/>
    </source>
</evidence>
<sequence length="251" mass="28142">MTDQPHLEQPLTPTDITDGIRRELATIRRHWAHTFDPPRSTGSGGSHAVPDSRFPGNDTAISLRAEITRDLAFWVHAYVDDHPDSLDGWVTIDALDVERTCRFLAQQGEHLGAWDSGNRLWAELTTLARELRDIAAPKVRDTIPLGECDCGTIVRAKAHDPGNIKCRGCGTIDTIDGWTLRIVGHHEPVTIPQLVPLLHQRMGIVISERQLRRWHQAGRITATTTGPTPRFDRRDVFAALAYLEHRQREGA</sequence>
<protein>
    <submittedName>
        <fullName evidence="2">Uncharacterized protein</fullName>
    </submittedName>
</protein>
<accession>A0ABP5FZX2</accession>
<proteinExistence type="predicted"/>
<dbReference type="EMBL" id="BAAANB010000021">
    <property type="protein sequence ID" value="GAA2037434.1"/>
    <property type="molecule type" value="Genomic_DNA"/>
</dbReference>
<reference evidence="3" key="1">
    <citation type="journal article" date="2019" name="Int. J. Syst. Evol. Microbiol.">
        <title>The Global Catalogue of Microorganisms (GCM) 10K type strain sequencing project: providing services to taxonomists for standard genome sequencing and annotation.</title>
        <authorList>
            <consortium name="The Broad Institute Genomics Platform"/>
            <consortium name="The Broad Institute Genome Sequencing Center for Infectious Disease"/>
            <person name="Wu L."/>
            <person name="Ma J."/>
        </authorList>
    </citation>
    <scope>NUCLEOTIDE SEQUENCE [LARGE SCALE GENOMIC DNA]</scope>
    <source>
        <strain evidence="3">JCM 14283</strain>
    </source>
</reference>